<dbReference type="SUPFAM" id="SSF56784">
    <property type="entry name" value="HAD-like"/>
    <property type="match status" value="1"/>
</dbReference>
<dbReference type="PROSITE" id="PS01229">
    <property type="entry name" value="COF_2"/>
    <property type="match status" value="1"/>
</dbReference>
<feature type="domain" description="P-type ATPase A" evidence="8">
    <location>
        <begin position="139"/>
        <end position="236"/>
    </location>
</feature>
<feature type="transmembrane region" description="Helical" evidence="7">
    <location>
        <begin position="288"/>
        <end position="309"/>
    </location>
</feature>
<evidence type="ECO:0000259" key="9">
    <source>
        <dbReference type="Pfam" id="PF00689"/>
    </source>
</evidence>
<feature type="transmembrane region" description="Helical" evidence="7">
    <location>
        <begin position="666"/>
        <end position="684"/>
    </location>
</feature>
<dbReference type="Pfam" id="PF00702">
    <property type="entry name" value="Hydrolase"/>
    <property type="match status" value="1"/>
</dbReference>
<dbReference type="Gene3D" id="3.40.1110.10">
    <property type="entry name" value="Calcium-transporting ATPase, cytoplasmic domain N"/>
    <property type="match status" value="1"/>
</dbReference>
<feature type="transmembrane region" description="Helical" evidence="7">
    <location>
        <begin position="732"/>
        <end position="753"/>
    </location>
</feature>
<feature type="transmembrane region" description="Helical" evidence="7">
    <location>
        <begin position="83"/>
        <end position="101"/>
    </location>
</feature>
<dbReference type="EMBL" id="JAQQDH010000017">
    <property type="protein sequence ID" value="MFM0448219.1"/>
    <property type="molecule type" value="Genomic_DNA"/>
</dbReference>
<keyword evidence="11" id="KW-1185">Reference proteome</keyword>
<feature type="domain" description="Cation-transporting P-type ATPase C-terminal" evidence="9">
    <location>
        <begin position="660"/>
        <end position="815"/>
    </location>
</feature>
<dbReference type="SFLD" id="SFLDF00027">
    <property type="entry name" value="p-type_atpase"/>
    <property type="match status" value="1"/>
</dbReference>
<dbReference type="SFLD" id="SFLDS00003">
    <property type="entry name" value="Haloacid_Dehalogenase"/>
    <property type="match status" value="1"/>
</dbReference>
<keyword evidence="4 7" id="KW-1133">Transmembrane helix</keyword>
<feature type="transmembrane region" description="Helical" evidence="7">
    <location>
        <begin position="643"/>
        <end position="660"/>
    </location>
</feature>
<dbReference type="Pfam" id="PF00689">
    <property type="entry name" value="Cation_ATPase_C"/>
    <property type="match status" value="1"/>
</dbReference>
<dbReference type="InterPro" id="IPR023299">
    <property type="entry name" value="ATPase_P-typ_cyto_dom_N"/>
</dbReference>
<comment type="subcellular location">
    <subcellularLocation>
        <location evidence="1">Membrane</location>
        <topology evidence="1">Multi-pass membrane protein</topology>
    </subcellularLocation>
</comment>
<dbReference type="PANTHER" id="PTHR42861">
    <property type="entry name" value="CALCIUM-TRANSPORTING ATPASE"/>
    <property type="match status" value="1"/>
</dbReference>
<dbReference type="PRINTS" id="PR00119">
    <property type="entry name" value="CATATPASE"/>
</dbReference>
<dbReference type="InterPro" id="IPR006068">
    <property type="entry name" value="ATPase_P-typ_cation-transptr_C"/>
</dbReference>
<feature type="transmembrane region" description="Helical" evidence="7">
    <location>
        <begin position="765"/>
        <end position="784"/>
    </location>
</feature>
<keyword evidence="5 7" id="KW-0472">Membrane</keyword>
<proteinExistence type="predicted"/>
<dbReference type="SUPFAM" id="SSF81653">
    <property type="entry name" value="Calcium ATPase, transduction domain A"/>
    <property type="match status" value="1"/>
</dbReference>
<evidence type="ECO:0000313" key="10">
    <source>
        <dbReference type="EMBL" id="MFM0448219.1"/>
    </source>
</evidence>
<dbReference type="Gene3D" id="1.20.1110.10">
    <property type="entry name" value="Calcium-transporting ATPase, transmembrane domain"/>
    <property type="match status" value="1"/>
</dbReference>
<evidence type="ECO:0000256" key="2">
    <source>
        <dbReference type="ARBA" id="ARBA00022692"/>
    </source>
</evidence>
<sequence length="833" mass="88832">MSDKTEDLMETPGPLDDRSAGAAPPLARVSAPLHAGHPGASDATSDSAGLTQAEVSEQCRAGNVNIAPRFTTRTVSGILRSNVVTVFNGILVVSIVALLIVRSNSDAAFLAVVTFANMLVGIANEFRAKWALDRLAVLRNTTVTARRDGCDQKIASGEVVKGDVLRLKPGDQVVADGELVTSASIVMDESLLTGEAEGVEKRKGDPLLSGSHCLSGSGDYVTTRVGILSGVNQLTAKAKTYASRLTPTQRSINTVIKVLTAILVLLVVLLLMSAYIKHLSAKDTILSLVTVIKALVPEGLVLVSTLAFAMGAIRAAQKQVLVQKLGAVESLSHLTVLCMDKTGTLGTNHLQFHSLVPFSGSTDAVGRFLQLFVGAVSSQNQTTEAIASAYPALKSNVLGELPFSSETKLCAVRLTVDGEEFSLWLGAPEALGEKLLTPSQREQLDTLLQKGMRVLVLGRSDAALSEPSGDMRFLGFVVLCDELRTDVDSAVRFYEDRDVCLKVLSGDNPLTVAAVARLAGMTVYGSTLSGPDLAGMNPEEFDKAVDDGQFFGRLVPAQKQDIIQHLQSHGSFVGMIGDGVNDVLALKQADIGVAMNSGAAAARDVSDIVLLKDSFAHLPALSEEGDRIIHNIKRILQLFLTKNVYSLFFVGFVGFVGLSFPLSPRHITWIDILTIGVPATLLTLMKPSIGKQSTKRFVGEPLKFAILAGLVTAFCSLLVYANFFLFQDRGEQYGTTASVSVIVLIGLYVLTLVTTQERGKAGTALQRLTITTLLATAPLLHLAAVYWPPLQNALGMVPLDADSWITIIIASVLGMMTLHYVLKDAIRKQFVGI</sequence>
<dbReference type="RefSeq" id="WP_408131516.1">
    <property type="nucleotide sequence ID" value="NZ_JAQQDH010000017.1"/>
</dbReference>
<dbReference type="NCBIfam" id="TIGR01494">
    <property type="entry name" value="ATPase_P-type"/>
    <property type="match status" value="2"/>
</dbReference>
<gene>
    <name evidence="10" type="ORF">PQR00_31950</name>
</gene>
<evidence type="ECO:0000256" key="7">
    <source>
        <dbReference type="SAM" id="Phobius"/>
    </source>
</evidence>
<dbReference type="Pfam" id="PF00122">
    <property type="entry name" value="E1-E2_ATPase"/>
    <property type="match status" value="1"/>
</dbReference>
<comment type="caution">
    <text evidence="10">The sequence shown here is derived from an EMBL/GenBank/DDBJ whole genome shotgun (WGS) entry which is preliminary data.</text>
</comment>
<dbReference type="PRINTS" id="PR00120">
    <property type="entry name" value="HATPASE"/>
</dbReference>
<name>A0ABW9CAC3_9BURK</name>
<organism evidence="10 11">
    <name type="scientific">Paraburkholderia strydomiana</name>
    <dbReference type="NCBI Taxonomy" id="1245417"/>
    <lineage>
        <taxon>Bacteria</taxon>
        <taxon>Pseudomonadati</taxon>
        <taxon>Pseudomonadota</taxon>
        <taxon>Betaproteobacteria</taxon>
        <taxon>Burkholderiales</taxon>
        <taxon>Burkholderiaceae</taxon>
        <taxon>Paraburkholderia</taxon>
    </lineage>
</organism>
<evidence type="ECO:0000313" key="11">
    <source>
        <dbReference type="Proteomes" id="UP001629288"/>
    </source>
</evidence>
<evidence type="ECO:0000256" key="3">
    <source>
        <dbReference type="ARBA" id="ARBA00022967"/>
    </source>
</evidence>
<protein>
    <submittedName>
        <fullName evidence="10">Cation-translocating P-type ATPase</fullName>
    </submittedName>
</protein>
<evidence type="ECO:0000256" key="4">
    <source>
        <dbReference type="ARBA" id="ARBA00022989"/>
    </source>
</evidence>
<dbReference type="InterPro" id="IPR001757">
    <property type="entry name" value="P_typ_ATPase"/>
</dbReference>
<feature type="transmembrane region" description="Helical" evidence="7">
    <location>
        <begin position="804"/>
        <end position="822"/>
    </location>
</feature>
<feature type="region of interest" description="Disordered" evidence="6">
    <location>
        <begin position="1"/>
        <end position="23"/>
    </location>
</feature>
<feature type="transmembrane region" description="Helical" evidence="7">
    <location>
        <begin position="254"/>
        <end position="276"/>
    </location>
</feature>
<reference evidence="10 11" key="1">
    <citation type="journal article" date="2024" name="Chem. Sci.">
        <title>Discovery of megapolipeptins by genome mining of a Burkholderiales bacteria collection.</title>
        <authorList>
            <person name="Paulo B.S."/>
            <person name="Recchia M.J.J."/>
            <person name="Lee S."/>
            <person name="Fergusson C.H."/>
            <person name="Romanowski S.B."/>
            <person name="Hernandez A."/>
            <person name="Krull N."/>
            <person name="Liu D.Y."/>
            <person name="Cavanagh H."/>
            <person name="Bos A."/>
            <person name="Gray C.A."/>
            <person name="Murphy B.T."/>
            <person name="Linington R.G."/>
            <person name="Eustaquio A.S."/>
        </authorList>
    </citation>
    <scope>NUCLEOTIDE SEQUENCE [LARGE SCALE GENOMIC DNA]</scope>
    <source>
        <strain evidence="10 11">RL17-379-BIB-C</strain>
    </source>
</reference>
<feature type="transmembrane region" description="Helical" evidence="7">
    <location>
        <begin position="704"/>
        <end position="726"/>
    </location>
</feature>
<evidence type="ECO:0000259" key="8">
    <source>
        <dbReference type="Pfam" id="PF00122"/>
    </source>
</evidence>
<evidence type="ECO:0000256" key="6">
    <source>
        <dbReference type="SAM" id="MobiDB-lite"/>
    </source>
</evidence>
<dbReference type="Gene3D" id="3.40.50.1000">
    <property type="entry name" value="HAD superfamily/HAD-like"/>
    <property type="match status" value="1"/>
</dbReference>
<evidence type="ECO:0000256" key="5">
    <source>
        <dbReference type="ARBA" id="ARBA00023136"/>
    </source>
</evidence>
<keyword evidence="2 7" id="KW-0812">Transmembrane</keyword>
<dbReference type="InterPro" id="IPR023214">
    <property type="entry name" value="HAD_sf"/>
</dbReference>
<dbReference type="Gene3D" id="2.70.150.10">
    <property type="entry name" value="Calcium-transporting ATPase, cytoplasmic transduction domain A"/>
    <property type="match status" value="1"/>
</dbReference>
<dbReference type="InterPro" id="IPR008250">
    <property type="entry name" value="ATPase_P-typ_transduc_dom_A_sf"/>
</dbReference>
<feature type="region of interest" description="Disordered" evidence="6">
    <location>
        <begin position="31"/>
        <end position="50"/>
    </location>
</feature>
<evidence type="ECO:0000256" key="1">
    <source>
        <dbReference type="ARBA" id="ARBA00004141"/>
    </source>
</evidence>
<dbReference type="InterPro" id="IPR059000">
    <property type="entry name" value="ATPase_P-type_domA"/>
</dbReference>
<dbReference type="Proteomes" id="UP001629288">
    <property type="component" value="Unassembled WGS sequence"/>
</dbReference>
<keyword evidence="3" id="KW-1278">Translocase</keyword>
<dbReference type="InterPro" id="IPR023298">
    <property type="entry name" value="ATPase_P-typ_TM_dom_sf"/>
</dbReference>
<dbReference type="InterPro" id="IPR036412">
    <property type="entry name" value="HAD-like_sf"/>
</dbReference>
<accession>A0ABW9CAC3</accession>
<dbReference type="SFLD" id="SFLDG00002">
    <property type="entry name" value="C1.7:_P-type_atpase_like"/>
    <property type="match status" value="1"/>
</dbReference>
<dbReference type="InterPro" id="IPR044492">
    <property type="entry name" value="P_typ_ATPase_HD_dom"/>
</dbReference>
<dbReference type="SUPFAM" id="SSF81665">
    <property type="entry name" value="Calcium ATPase, transmembrane domain M"/>
    <property type="match status" value="1"/>
</dbReference>
<feature type="transmembrane region" description="Helical" evidence="7">
    <location>
        <begin position="107"/>
        <end position="126"/>
    </location>
</feature>